<sequence>MLAMLLSLCRPLQCPPCCARCAGRRHARHGALAVTVTATLAVPLWPGSPECCPTVARAAAMLTISPCCCRCAGRRNARRAAVAHAGRRHARRAALAVPAAAMPAVLRSLCRPPPCSSWCSRCPRYRYARRAAVAGLTGMLPDGRPCRRHAHHLAMLLSLCRPPQCPPCCCRPCRPPPCSSCCARCAGRRNARRAALAVPAAAMLVMVLSLSPLPLRSPCRCGRAHGNAARRSPVAPPCSPSRHAAVAVPAAAMPAVLLSPMPAAAMLVVLRSLCRPPQCPPCCARCAGRRHARHGALAVPVTATLAVPLWPGSPECCPTVARAAAMLTISPCCCRCAGRRNARRAAVAHAGRRHARRAALAVPAAAMLVMVLSLSPLPLRSPCRCGRARRNAARRSPVPPPCSPSRHAAVAVPAAAMPAVLLSPMPAAAMLVVLRSLCRPP</sequence>
<gene>
    <name evidence="2" type="ORF">PR003_g30915</name>
</gene>
<comment type="caution">
    <text evidence="2">The sequence shown here is derived from an EMBL/GenBank/DDBJ whole genome shotgun (WGS) entry which is preliminary data.</text>
</comment>
<protein>
    <submittedName>
        <fullName evidence="2">Uncharacterized protein</fullName>
    </submittedName>
</protein>
<evidence type="ECO:0000313" key="3">
    <source>
        <dbReference type="Proteomes" id="UP000434957"/>
    </source>
</evidence>
<proteinExistence type="predicted"/>
<dbReference type="AlphaFoldDB" id="A0A6A4B951"/>
<feature type="chain" id="PRO_5025405234" evidence="1">
    <location>
        <begin position="20"/>
        <end position="441"/>
    </location>
</feature>
<feature type="signal peptide" evidence="1">
    <location>
        <begin position="1"/>
        <end position="19"/>
    </location>
</feature>
<feature type="non-terminal residue" evidence="2">
    <location>
        <position position="441"/>
    </location>
</feature>
<keyword evidence="1" id="KW-0732">Signal</keyword>
<dbReference type="Proteomes" id="UP000434957">
    <property type="component" value="Unassembled WGS sequence"/>
</dbReference>
<evidence type="ECO:0000256" key="1">
    <source>
        <dbReference type="SAM" id="SignalP"/>
    </source>
</evidence>
<dbReference type="EMBL" id="QXFT01006080">
    <property type="protein sequence ID" value="KAE9270172.1"/>
    <property type="molecule type" value="Genomic_DNA"/>
</dbReference>
<accession>A0A6A4B951</accession>
<keyword evidence="3" id="KW-1185">Reference proteome</keyword>
<name>A0A6A4B951_9STRA</name>
<evidence type="ECO:0000313" key="2">
    <source>
        <dbReference type="EMBL" id="KAE9270172.1"/>
    </source>
</evidence>
<organism evidence="2 3">
    <name type="scientific">Phytophthora rubi</name>
    <dbReference type="NCBI Taxonomy" id="129364"/>
    <lineage>
        <taxon>Eukaryota</taxon>
        <taxon>Sar</taxon>
        <taxon>Stramenopiles</taxon>
        <taxon>Oomycota</taxon>
        <taxon>Peronosporomycetes</taxon>
        <taxon>Peronosporales</taxon>
        <taxon>Peronosporaceae</taxon>
        <taxon>Phytophthora</taxon>
    </lineage>
</organism>
<reference evidence="2 3" key="1">
    <citation type="submission" date="2018-08" db="EMBL/GenBank/DDBJ databases">
        <title>Genomic investigation of the strawberry pathogen Phytophthora fragariae indicates pathogenicity is determined by transcriptional variation in three key races.</title>
        <authorList>
            <person name="Adams T.M."/>
            <person name="Armitage A.D."/>
            <person name="Sobczyk M.K."/>
            <person name="Bates H.J."/>
            <person name="Dunwell J.M."/>
            <person name="Nellist C.F."/>
            <person name="Harrison R.J."/>
        </authorList>
    </citation>
    <scope>NUCLEOTIDE SEQUENCE [LARGE SCALE GENOMIC DNA]</scope>
    <source>
        <strain evidence="2 3">SCRP333</strain>
    </source>
</reference>